<reference evidence="1 2" key="1">
    <citation type="submission" date="2024-12" db="EMBL/GenBank/DDBJ databases">
        <authorList>
            <person name="Alaofin S."/>
            <person name="Velasco D."/>
            <person name="Li D."/>
            <person name="Baldwin T."/>
            <person name="Liu Z."/>
            <person name="Schachterle J.K."/>
        </authorList>
    </citation>
    <scope>NUCLEOTIDE SEQUENCE [LARGE SCALE GENOMIC DNA]</scope>
    <source>
        <strain evidence="1 2">B1</strain>
    </source>
</reference>
<organism evidence="1 2">
    <name type="scientific">Xanthomonas translucens pv. translucens</name>
    <dbReference type="NCBI Taxonomy" id="134875"/>
    <lineage>
        <taxon>Bacteria</taxon>
        <taxon>Pseudomonadati</taxon>
        <taxon>Pseudomonadota</taxon>
        <taxon>Gammaproteobacteria</taxon>
        <taxon>Lysobacterales</taxon>
        <taxon>Lysobacteraceae</taxon>
        <taxon>Xanthomonas</taxon>
        <taxon>Xanthomonas translucens group</taxon>
    </lineage>
</organism>
<proteinExistence type="predicted"/>
<keyword evidence="2" id="KW-1185">Reference proteome</keyword>
<dbReference type="EMBL" id="JBKAMQ010000002">
    <property type="protein sequence ID" value="MFN6506335.1"/>
    <property type="molecule type" value="Genomic_DNA"/>
</dbReference>
<accession>A0ABW9KRA9</accession>
<protein>
    <submittedName>
        <fullName evidence="1">Uncharacterized protein</fullName>
    </submittedName>
</protein>
<evidence type="ECO:0000313" key="1">
    <source>
        <dbReference type="EMBL" id="MFN6506335.1"/>
    </source>
</evidence>
<evidence type="ECO:0000313" key="2">
    <source>
        <dbReference type="Proteomes" id="UP001635788"/>
    </source>
</evidence>
<dbReference type="RefSeq" id="WP_230950571.1">
    <property type="nucleotide sequence ID" value="NZ_CP064004.1"/>
</dbReference>
<comment type="caution">
    <text evidence="1">The sequence shown here is derived from an EMBL/GenBank/DDBJ whole genome shotgun (WGS) entry which is preliminary data.</text>
</comment>
<sequence length="88" mass="9447">MADFSPALLHVLRHALGTSDNGKRQSYRNHFVTGEGSTDHPLCMQLVAMGFMARRNGNELTGGDDLFTVTDAGRAAARPAPEGQRSCS</sequence>
<name>A0ABW9KRA9_XANCT</name>
<gene>
    <name evidence="1" type="ORF">ACK3FC_03550</name>
</gene>
<dbReference type="Proteomes" id="UP001635788">
    <property type="component" value="Unassembled WGS sequence"/>
</dbReference>